<accession>A0A9W6GSH7</accession>
<evidence type="ECO:0000259" key="2">
    <source>
        <dbReference type="Pfam" id="PF02120"/>
    </source>
</evidence>
<keyword evidence="4" id="KW-1185">Reference proteome</keyword>
<evidence type="ECO:0000313" key="3">
    <source>
        <dbReference type="EMBL" id="GLI92104.1"/>
    </source>
</evidence>
<feature type="domain" description="Flagellar hook-length control protein-like C-terminal" evidence="2">
    <location>
        <begin position="70"/>
        <end position="138"/>
    </location>
</feature>
<name>A0A9W6GSH7_9HYPH</name>
<feature type="region of interest" description="Disordered" evidence="1">
    <location>
        <begin position="145"/>
        <end position="206"/>
    </location>
</feature>
<dbReference type="Gene3D" id="3.30.750.140">
    <property type="match status" value="1"/>
</dbReference>
<dbReference type="InterPro" id="IPR038610">
    <property type="entry name" value="FliK-like_C_sf"/>
</dbReference>
<organism evidence="3 4">
    <name type="scientific">Methylocystis echinoides</name>
    <dbReference type="NCBI Taxonomy" id="29468"/>
    <lineage>
        <taxon>Bacteria</taxon>
        <taxon>Pseudomonadati</taxon>
        <taxon>Pseudomonadota</taxon>
        <taxon>Alphaproteobacteria</taxon>
        <taxon>Hyphomicrobiales</taxon>
        <taxon>Methylocystaceae</taxon>
        <taxon>Methylocystis</taxon>
    </lineage>
</organism>
<dbReference type="Pfam" id="PF02120">
    <property type="entry name" value="Flg_hook"/>
    <property type="match status" value="1"/>
</dbReference>
<protein>
    <recommendedName>
        <fullName evidence="2">Flagellar hook-length control protein-like C-terminal domain-containing protein</fullName>
    </recommendedName>
</protein>
<feature type="compositionally biased region" description="Basic and acidic residues" evidence="1">
    <location>
        <begin position="187"/>
        <end position="197"/>
    </location>
</feature>
<comment type="caution">
    <text evidence="3">The sequence shown here is derived from an EMBL/GenBank/DDBJ whole genome shotgun (WGS) entry which is preliminary data.</text>
</comment>
<evidence type="ECO:0000313" key="4">
    <source>
        <dbReference type="Proteomes" id="UP001144323"/>
    </source>
</evidence>
<reference evidence="3" key="1">
    <citation type="journal article" date="2023" name="Int. J. Syst. Evol. Microbiol.">
        <title>Methylocystis iwaonis sp. nov., a type II methane-oxidizing bacterium from surface soil of a rice paddy field in Japan, and emended description of the genus Methylocystis (ex Whittenbury et al. 1970) Bowman et al. 1993.</title>
        <authorList>
            <person name="Kaise H."/>
            <person name="Sawadogo J.B."/>
            <person name="Alam M.S."/>
            <person name="Ueno C."/>
            <person name="Dianou D."/>
            <person name="Shinjo R."/>
            <person name="Asakawa S."/>
        </authorList>
    </citation>
    <scope>NUCLEOTIDE SEQUENCE</scope>
    <source>
        <strain evidence="3">LMG27198</strain>
    </source>
</reference>
<gene>
    <name evidence="3" type="ORF">LMG27198_10960</name>
</gene>
<dbReference type="Proteomes" id="UP001144323">
    <property type="component" value="Unassembled WGS sequence"/>
</dbReference>
<proteinExistence type="predicted"/>
<feature type="compositionally biased region" description="Polar residues" evidence="1">
    <location>
        <begin position="160"/>
        <end position="169"/>
    </location>
</feature>
<dbReference type="EMBL" id="BSEC01000001">
    <property type="protein sequence ID" value="GLI92104.1"/>
    <property type="molecule type" value="Genomic_DNA"/>
</dbReference>
<dbReference type="AlphaFoldDB" id="A0A9W6GSH7"/>
<dbReference type="InterPro" id="IPR021136">
    <property type="entry name" value="Flagellar_hook_control-like_C"/>
</dbReference>
<evidence type="ECO:0000256" key="1">
    <source>
        <dbReference type="SAM" id="MobiDB-lite"/>
    </source>
</evidence>
<sequence>MRAREVNLPVERLEKTVLEAPAAPIRIHVSELQTHLPLMIMNTLITPSPEANTAEPILPQTSVDQREQLRSPLKILKFAMEPAALGSIEVTMRVTHTRVDIQIAADNPSTSALLVDTREALGQAVADTGMSLQSYEVALNVVSPSSGAAGPQGGAHSHEQQQTFSSERGFTNDDGAGQRQRPGAPQRDSRGRERASHDFLPVGLVL</sequence>